<name>A0A382GD69_9ZZZZ</name>
<organism evidence="1">
    <name type="scientific">marine metagenome</name>
    <dbReference type="NCBI Taxonomy" id="408172"/>
    <lineage>
        <taxon>unclassified sequences</taxon>
        <taxon>metagenomes</taxon>
        <taxon>ecological metagenomes</taxon>
    </lineage>
</organism>
<accession>A0A382GD69</accession>
<sequence>MSNHCTTKDEICNLLKELKKNETKTTTDISNIYKNLDDIINSNSKIRKRLRKSVTSVTEYTGGGNNEIELDEDFVKWIKSIQKRYKKDKTWLEDFINEMKYEKIKNFKILKKNINDDNELLPYLIKEFEVDFEELLNYPKQQIDRNYLIKAIEKINSKFNLVEKEDIYSISIEQLYKHLSSLITKYKDKIPEKDIKKILRNFGKEDHLDYQMKILRRIIEKKMKNYLNFLISTQNYQLNNKRNYLENLKERVYSDNIKNFIEKISNKIKQIYHTKSEEIYENLNNSGIGKKFFKILTNDGKIEVNDIDYKYYDILETVMRDNYEQYLIHNNSISEIHNNTLPIGFIVENIKNGPDSQFASIVSCLDDDDLMEIISNKCIKNKNPSIKNFCKNLSKVRINAKNNYISNSKVNIAQQIIRELVSNFVKDYMNYNPYVIHTLSIVMEYKDSPQYNHLSLPFIKQKYHPFSEKNMGLSDIEVKKITNE</sequence>
<dbReference type="EMBL" id="UINC01054431">
    <property type="protein sequence ID" value="SVB72131.1"/>
    <property type="molecule type" value="Genomic_DNA"/>
</dbReference>
<evidence type="ECO:0000313" key="1">
    <source>
        <dbReference type="EMBL" id="SVB72131.1"/>
    </source>
</evidence>
<dbReference type="AlphaFoldDB" id="A0A382GD69"/>
<feature type="non-terminal residue" evidence="1">
    <location>
        <position position="484"/>
    </location>
</feature>
<protein>
    <submittedName>
        <fullName evidence="1">Uncharacterized protein</fullName>
    </submittedName>
</protein>
<proteinExistence type="predicted"/>
<reference evidence="1" key="1">
    <citation type="submission" date="2018-05" db="EMBL/GenBank/DDBJ databases">
        <authorList>
            <person name="Lanie J.A."/>
            <person name="Ng W.-L."/>
            <person name="Kazmierczak K.M."/>
            <person name="Andrzejewski T.M."/>
            <person name="Davidsen T.M."/>
            <person name="Wayne K.J."/>
            <person name="Tettelin H."/>
            <person name="Glass J.I."/>
            <person name="Rusch D."/>
            <person name="Podicherti R."/>
            <person name="Tsui H.-C.T."/>
            <person name="Winkler M.E."/>
        </authorList>
    </citation>
    <scope>NUCLEOTIDE SEQUENCE</scope>
</reference>
<gene>
    <name evidence="1" type="ORF">METZ01_LOCUS224985</name>
</gene>